<dbReference type="PANTHER" id="PTHR30126:SF39">
    <property type="entry name" value="HTH-TYPE TRANSCRIPTIONAL REGULATOR CYSL"/>
    <property type="match status" value="1"/>
</dbReference>
<dbReference type="InterPro" id="IPR036388">
    <property type="entry name" value="WH-like_DNA-bd_sf"/>
</dbReference>
<dbReference type="InterPro" id="IPR005119">
    <property type="entry name" value="LysR_subst-bd"/>
</dbReference>
<dbReference type="Pfam" id="PF00126">
    <property type="entry name" value="HTH_1"/>
    <property type="match status" value="1"/>
</dbReference>
<accession>A0A3L7ASB6</accession>
<name>A0A3L7ASB6_9MICO</name>
<organism evidence="6 7">
    <name type="scientific">Mycetocola lacteus</name>
    <dbReference type="NCBI Taxonomy" id="76637"/>
    <lineage>
        <taxon>Bacteria</taxon>
        <taxon>Bacillati</taxon>
        <taxon>Actinomycetota</taxon>
        <taxon>Actinomycetes</taxon>
        <taxon>Micrococcales</taxon>
        <taxon>Microbacteriaceae</taxon>
        <taxon>Mycetocola</taxon>
    </lineage>
</organism>
<evidence type="ECO:0000259" key="5">
    <source>
        <dbReference type="PROSITE" id="PS50931"/>
    </source>
</evidence>
<dbReference type="OrthoDB" id="9808620at2"/>
<dbReference type="AlphaFoldDB" id="A0A3L7ASB6"/>
<protein>
    <submittedName>
        <fullName evidence="6">LysR family transcriptional regulator</fullName>
    </submittedName>
</protein>
<reference evidence="6 7" key="1">
    <citation type="submission" date="2018-10" db="EMBL/GenBank/DDBJ databases">
        <authorList>
            <person name="Li J."/>
        </authorList>
    </citation>
    <scope>NUCLEOTIDE SEQUENCE [LARGE SCALE GENOMIC DNA]</scope>
    <source>
        <strain evidence="6 7">JCM 11654</strain>
    </source>
</reference>
<dbReference type="GO" id="GO:0003700">
    <property type="term" value="F:DNA-binding transcription factor activity"/>
    <property type="evidence" value="ECO:0007669"/>
    <property type="project" value="InterPro"/>
</dbReference>
<dbReference type="PROSITE" id="PS50931">
    <property type="entry name" value="HTH_LYSR"/>
    <property type="match status" value="1"/>
</dbReference>
<evidence type="ECO:0000313" key="7">
    <source>
        <dbReference type="Proteomes" id="UP000269438"/>
    </source>
</evidence>
<evidence type="ECO:0000256" key="3">
    <source>
        <dbReference type="ARBA" id="ARBA00023125"/>
    </source>
</evidence>
<dbReference type="SUPFAM" id="SSF53850">
    <property type="entry name" value="Periplasmic binding protein-like II"/>
    <property type="match status" value="1"/>
</dbReference>
<keyword evidence="3" id="KW-0238">DNA-binding</keyword>
<dbReference type="PANTHER" id="PTHR30126">
    <property type="entry name" value="HTH-TYPE TRANSCRIPTIONAL REGULATOR"/>
    <property type="match status" value="1"/>
</dbReference>
<keyword evidence="4" id="KW-0804">Transcription</keyword>
<gene>
    <name evidence="6" type="ORF">D9V34_10810</name>
</gene>
<dbReference type="SUPFAM" id="SSF46785">
    <property type="entry name" value="Winged helix' DNA-binding domain"/>
    <property type="match status" value="1"/>
</dbReference>
<dbReference type="PRINTS" id="PR00039">
    <property type="entry name" value="HTHLYSR"/>
</dbReference>
<dbReference type="Proteomes" id="UP000269438">
    <property type="component" value="Unassembled WGS sequence"/>
</dbReference>
<dbReference type="Gene3D" id="3.40.190.10">
    <property type="entry name" value="Periplasmic binding protein-like II"/>
    <property type="match status" value="2"/>
</dbReference>
<evidence type="ECO:0000256" key="2">
    <source>
        <dbReference type="ARBA" id="ARBA00023015"/>
    </source>
</evidence>
<evidence type="ECO:0000256" key="4">
    <source>
        <dbReference type="ARBA" id="ARBA00023163"/>
    </source>
</evidence>
<dbReference type="Pfam" id="PF03466">
    <property type="entry name" value="LysR_substrate"/>
    <property type="match status" value="1"/>
</dbReference>
<dbReference type="RefSeq" id="WP_121688983.1">
    <property type="nucleotide sequence ID" value="NZ_RCUY01000009.1"/>
</dbReference>
<evidence type="ECO:0000313" key="6">
    <source>
        <dbReference type="EMBL" id="RLP82460.1"/>
    </source>
</evidence>
<keyword evidence="2" id="KW-0805">Transcription regulation</keyword>
<feature type="domain" description="HTH lysR-type" evidence="5">
    <location>
        <begin position="4"/>
        <end position="61"/>
    </location>
</feature>
<dbReference type="GO" id="GO:0000976">
    <property type="term" value="F:transcription cis-regulatory region binding"/>
    <property type="evidence" value="ECO:0007669"/>
    <property type="project" value="TreeGrafter"/>
</dbReference>
<comment type="similarity">
    <text evidence="1">Belongs to the LysR transcriptional regulatory family.</text>
</comment>
<dbReference type="InterPro" id="IPR000847">
    <property type="entry name" value="LysR_HTH_N"/>
</dbReference>
<sequence length="306" mass="31914">MSDIEIAALRVLAAVAETGSFSAAAARLGITQQAVSARMRSLEARIGTALVRRSPRGSAMTAEGTVIAGWAAEVLAEADRFAESVTSLTAVSATPLRIAASLTIAEYLVPGWLRELRATGEKRAELRALNSAGVMDLVSAGAVELGFVETPEIPAELEATRIATDELVVVVAPGHAWARRRSGITAAELARTPLIMREVGSGTRRAYETALVAHGVVETPALPYAVLPTTTMVRATALAGEAPAVLSVLAVAEALTSGTLMAVRVRGLWITRPLSVVWPRGTQPSARARVLLALISEGRGVAARGE</sequence>
<comment type="caution">
    <text evidence="6">The sequence shown here is derived from an EMBL/GenBank/DDBJ whole genome shotgun (WGS) entry which is preliminary data.</text>
</comment>
<keyword evidence="7" id="KW-1185">Reference proteome</keyword>
<evidence type="ECO:0000256" key="1">
    <source>
        <dbReference type="ARBA" id="ARBA00009437"/>
    </source>
</evidence>
<dbReference type="EMBL" id="RCUY01000009">
    <property type="protein sequence ID" value="RLP82460.1"/>
    <property type="molecule type" value="Genomic_DNA"/>
</dbReference>
<dbReference type="Gene3D" id="1.10.10.10">
    <property type="entry name" value="Winged helix-like DNA-binding domain superfamily/Winged helix DNA-binding domain"/>
    <property type="match status" value="1"/>
</dbReference>
<dbReference type="InterPro" id="IPR036390">
    <property type="entry name" value="WH_DNA-bd_sf"/>
</dbReference>
<proteinExistence type="inferred from homology"/>